<gene>
    <name evidence="1" type="ORF">UFOVP167_45</name>
</gene>
<dbReference type="EMBL" id="LR798222">
    <property type="protein sequence ID" value="CAB5195039.1"/>
    <property type="molecule type" value="Genomic_DNA"/>
</dbReference>
<reference evidence="1" key="1">
    <citation type="submission" date="2020-05" db="EMBL/GenBank/DDBJ databases">
        <authorList>
            <person name="Chiriac C."/>
            <person name="Salcher M."/>
            <person name="Ghai R."/>
            <person name="Kavagutti S V."/>
        </authorList>
    </citation>
    <scope>NUCLEOTIDE SEQUENCE</scope>
</reference>
<protein>
    <submittedName>
        <fullName evidence="1">Uncharacterized protein</fullName>
    </submittedName>
</protein>
<accession>A0A6J7WCZ3</accession>
<organism evidence="1">
    <name type="scientific">uncultured Caudovirales phage</name>
    <dbReference type="NCBI Taxonomy" id="2100421"/>
    <lineage>
        <taxon>Viruses</taxon>
        <taxon>Duplodnaviria</taxon>
        <taxon>Heunggongvirae</taxon>
        <taxon>Uroviricota</taxon>
        <taxon>Caudoviricetes</taxon>
        <taxon>Peduoviridae</taxon>
        <taxon>Maltschvirus</taxon>
        <taxon>Maltschvirus maltsch</taxon>
    </lineage>
</organism>
<sequence length="76" mass="8328">MKDELMESAEIIVDSFNDVAEGEPMDVVALALLIFVTEFLAELAPNLNEAMKGLDGLTRDVASALKEYYADQPKAH</sequence>
<evidence type="ECO:0000313" key="1">
    <source>
        <dbReference type="EMBL" id="CAB5195039.1"/>
    </source>
</evidence>
<name>A0A6J7WCZ3_9CAUD</name>
<proteinExistence type="predicted"/>